<name>A0A1X0SFC1_RHIZD</name>
<sequence length="130" mass="15211">MKQKRTPVVYRYTALDYINVEPRNMFKKGKYVHVLLCAIDKLHQQILAIKIWRVLSFMAELYLVPPQYSTSIDDNLPFPRIKSDIILLEIIDRANLPFYSTFNYTNTIIIIFQAPSKLQDIIAGYARSLL</sequence>
<dbReference type="AlphaFoldDB" id="A0A1X0SFC1"/>
<proteinExistence type="predicted"/>
<organism evidence="1 2">
    <name type="scientific">Rhizopus microsporus</name>
    <dbReference type="NCBI Taxonomy" id="58291"/>
    <lineage>
        <taxon>Eukaryota</taxon>
        <taxon>Fungi</taxon>
        <taxon>Fungi incertae sedis</taxon>
        <taxon>Mucoromycota</taxon>
        <taxon>Mucoromycotina</taxon>
        <taxon>Mucoromycetes</taxon>
        <taxon>Mucorales</taxon>
        <taxon>Mucorineae</taxon>
        <taxon>Rhizopodaceae</taxon>
        <taxon>Rhizopus</taxon>
    </lineage>
</organism>
<evidence type="ECO:0000313" key="2">
    <source>
        <dbReference type="Proteomes" id="UP000242381"/>
    </source>
</evidence>
<protein>
    <submittedName>
        <fullName evidence="1">Uncharacterized protein</fullName>
    </submittedName>
</protein>
<accession>A0A1X0SFC1</accession>
<gene>
    <name evidence="1" type="ORF">BCV71DRAFT_282836</name>
</gene>
<dbReference type="Proteomes" id="UP000242381">
    <property type="component" value="Unassembled WGS sequence"/>
</dbReference>
<evidence type="ECO:0000313" key="1">
    <source>
        <dbReference type="EMBL" id="ORE22887.1"/>
    </source>
</evidence>
<dbReference type="EMBL" id="KV921262">
    <property type="protein sequence ID" value="ORE22887.1"/>
    <property type="molecule type" value="Genomic_DNA"/>
</dbReference>
<reference evidence="1 2" key="1">
    <citation type="journal article" date="2016" name="Proc. Natl. Acad. Sci. U.S.A.">
        <title>Lipid metabolic changes in an early divergent fungus govern the establishment of a mutualistic symbiosis with endobacteria.</title>
        <authorList>
            <person name="Lastovetsky O.A."/>
            <person name="Gaspar M.L."/>
            <person name="Mondo S.J."/>
            <person name="LaButti K.M."/>
            <person name="Sandor L."/>
            <person name="Grigoriev I.V."/>
            <person name="Henry S.A."/>
            <person name="Pawlowska T.E."/>
        </authorList>
    </citation>
    <scope>NUCLEOTIDE SEQUENCE [LARGE SCALE GENOMIC DNA]</scope>
    <source>
        <strain evidence="1 2">ATCC 11559</strain>
    </source>
</reference>